<dbReference type="AlphaFoldDB" id="A0A5C5ZZG6"/>
<organism evidence="8 9">
    <name type="scientific">Stieleria varia</name>
    <dbReference type="NCBI Taxonomy" id="2528005"/>
    <lineage>
        <taxon>Bacteria</taxon>
        <taxon>Pseudomonadati</taxon>
        <taxon>Planctomycetota</taxon>
        <taxon>Planctomycetia</taxon>
        <taxon>Pirellulales</taxon>
        <taxon>Pirellulaceae</taxon>
        <taxon>Stieleria</taxon>
    </lineage>
</organism>
<sequence>MSRLSSRFARILSLIVTGGAVACIWVLPLSMVCADDAAADRASSRPNVRPNVLFIAVDDLNHWVGHLKRNEQTITPNLDRLADRGVSFSHAYCAAPACNPSRAALMSGMRPSTTGVYHNPDDYRPHIRPDQTLNSHFRSNGYLTVGAGKIYHGGGGRKSEWDDFGAKTKPKSQGKISANNAGGITWSVLKGDDDVLADYHTVSYCADQLSAEHDRPFFLACGIFRPHMPWSVPKKYFDMHPLSEIQLPPHIENDLADVPPAGVKTAGPQGDHANVTQKGVWKEAIQAYLASITYADAQLGRLLNALDESKFRDNTIIVLWGDHGWHLGEKEHWRKFSLWEEATRAPLIWVAPGVTPKGAICERTVDFLSIYPTLCELAGLPTPEHCEGVSLVPLLRDPDAQWNRPALTTHGHRRHAVRSAQYRYIRYDNGDEELYDEVADPYEWKNLAGDAKYAEVISELKSWMPQKETPPHPGAKR</sequence>
<keyword evidence="3" id="KW-0479">Metal-binding</keyword>
<comment type="cofactor">
    <cofactor evidence="1">
        <name>Ca(2+)</name>
        <dbReference type="ChEBI" id="CHEBI:29108"/>
    </cofactor>
</comment>
<gene>
    <name evidence="8" type="primary">betC_18</name>
    <name evidence="8" type="ORF">Pla52n_62220</name>
</gene>
<evidence type="ECO:0000313" key="9">
    <source>
        <dbReference type="Proteomes" id="UP000320176"/>
    </source>
</evidence>
<dbReference type="SUPFAM" id="SSF53649">
    <property type="entry name" value="Alkaline phosphatase-like"/>
    <property type="match status" value="1"/>
</dbReference>
<evidence type="ECO:0000256" key="6">
    <source>
        <dbReference type="ARBA" id="ARBA00022837"/>
    </source>
</evidence>
<dbReference type="PROSITE" id="PS51257">
    <property type="entry name" value="PROKAR_LIPOPROTEIN"/>
    <property type="match status" value="1"/>
</dbReference>
<evidence type="ECO:0000256" key="2">
    <source>
        <dbReference type="ARBA" id="ARBA00008779"/>
    </source>
</evidence>
<keyword evidence="6" id="KW-0106">Calcium</keyword>
<dbReference type="EC" id="3.1.6.6" evidence="8"/>
<dbReference type="RefSeq" id="WP_231742728.1">
    <property type="nucleotide sequence ID" value="NZ_CP151726.1"/>
</dbReference>
<dbReference type="GO" id="GO:0004423">
    <property type="term" value="F:iduronate-2-sulfatase activity"/>
    <property type="evidence" value="ECO:0007669"/>
    <property type="project" value="InterPro"/>
</dbReference>
<dbReference type="Proteomes" id="UP000320176">
    <property type="component" value="Unassembled WGS sequence"/>
</dbReference>
<dbReference type="Gene3D" id="3.40.720.10">
    <property type="entry name" value="Alkaline Phosphatase, subunit A"/>
    <property type="match status" value="1"/>
</dbReference>
<keyword evidence="5 8" id="KW-0378">Hydrolase</keyword>
<evidence type="ECO:0000256" key="5">
    <source>
        <dbReference type="ARBA" id="ARBA00022801"/>
    </source>
</evidence>
<dbReference type="PANTHER" id="PTHR45953:SF1">
    <property type="entry name" value="IDURONATE 2-SULFATASE"/>
    <property type="match status" value="1"/>
</dbReference>
<dbReference type="PANTHER" id="PTHR45953">
    <property type="entry name" value="IDURONATE 2-SULFATASE"/>
    <property type="match status" value="1"/>
</dbReference>
<proteinExistence type="inferred from homology"/>
<accession>A0A5C5ZZG6</accession>
<feature type="domain" description="Sulfatase N-terminal" evidence="7">
    <location>
        <begin position="50"/>
        <end position="379"/>
    </location>
</feature>
<protein>
    <submittedName>
        <fullName evidence="8">Choline-sulfatase</fullName>
        <ecNumber evidence="8">3.1.6.6</ecNumber>
    </submittedName>
</protein>
<evidence type="ECO:0000313" key="8">
    <source>
        <dbReference type="EMBL" id="TWT92348.1"/>
    </source>
</evidence>
<dbReference type="InterPro" id="IPR035874">
    <property type="entry name" value="IDS"/>
</dbReference>
<dbReference type="CDD" id="cd16030">
    <property type="entry name" value="iduronate-2-sulfatase"/>
    <property type="match status" value="1"/>
</dbReference>
<evidence type="ECO:0000256" key="4">
    <source>
        <dbReference type="ARBA" id="ARBA00022729"/>
    </source>
</evidence>
<comment type="caution">
    <text evidence="8">The sequence shown here is derived from an EMBL/GenBank/DDBJ whole genome shotgun (WGS) entry which is preliminary data.</text>
</comment>
<keyword evidence="4" id="KW-0732">Signal</keyword>
<dbReference type="EMBL" id="SJPN01000011">
    <property type="protein sequence ID" value="TWT92348.1"/>
    <property type="molecule type" value="Genomic_DNA"/>
</dbReference>
<dbReference type="GO" id="GO:0005737">
    <property type="term" value="C:cytoplasm"/>
    <property type="evidence" value="ECO:0007669"/>
    <property type="project" value="TreeGrafter"/>
</dbReference>
<dbReference type="Pfam" id="PF00884">
    <property type="entry name" value="Sulfatase"/>
    <property type="match status" value="1"/>
</dbReference>
<evidence type="ECO:0000256" key="1">
    <source>
        <dbReference type="ARBA" id="ARBA00001913"/>
    </source>
</evidence>
<dbReference type="GO" id="GO:0046872">
    <property type="term" value="F:metal ion binding"/>
    <property type="evidence" value="ECO:0007669"/>
    <property type="project" value="UniProtKB-KW"/>
</dbReference>
<dbReference type="InterPro" id="IPR017850">
    <property type="entry name" value="Alkaline_phosphatase_core_sf"/>
</dbReference>
<evidence type="ECO:0000259" key="7">
    <source>
        <dbReference type="Pfam" id="PF00884"/>
    </source>
</evidence>
<evidence type="ECO:0000256" key="3">
    <source>
        <dbReference type="ARBA" id="ARBA00022723"/>
    </source>
</evidence>
<keyword evidence="9" id="KW-1185">Reference proteome</keyword>
<dbReference type="InterPro" id="IPR000917">
    <property type="entry name" value="Sulfatase_N"/>
</dbReference>
<name>A0A5C5ZZG6_9BACT</name>
<comment type="similarity">
    <text evidence="2">Belongs to the sulfatase family.</text>
</comment>
<dbReference type="GO" id="GO:0047753">
    <property type="term" value="F:choline-sulfatase activity"/>
    <property type="evidence" value="ECO:0007669"/>
    <property type="project" value="UniProtKB-EC"/>
</dbReference>
<reference evidence="8 9" key="1">
    <citation type="submission" date="2019-02" db="EMBL/GenBank/DDBJ databases">
        <title>Deep-cultivation of Planctomycetes and their phenomic and genomic characterization uncovers novel biology.</title>
        <authorList>
            <person name="Wiegand S."/>
            <person name="Jogler M."/>
            <person name="Boedeker C."/>
            <person name="Pinto D."/>
            <person name="Vollmers J."/>
            <person name="Rivas-Marin E."/>
            <person name="Kohn T."/>
            <person name="Peeters S.H."/>
            <person name="Heuer A."/>
            <person name="Rast P."/>
            <person name="Oberbeckmann S."/>
            <person name="Bunk B."/>
            <person name="Jeske O."/>
            <person name="Meyerdierks A."/>
            <person name="Storesund J.E."/>
            <person name="Kallscheuer N."/>
            <person name="Luecker S."/>
            <person name="Lage O.M."/>
            <person name="Pohl T."/>
            <person name="Merkel B.J."/>
            <person name="Hornburger P."/>
            <person name="Mueller R.-W."/>
            <person name="Bruemmer F."/>
            <person name="Labrenz M."/>
            <person name="Spormann A.M."/>
            <person name="Op Den Camp H."/>
            <person name="Overmann J."/>
            <person name="Amann R."/>
            <person name="Jetten M.S.M."/>
            <person name="Mascher T."/>
            <person name="Medema M.H."/>
            <person name="Devos D.P."/>
            <person name="Kaster A.-K."/>
            <person name="Ovreas L."/>
            <person name="Rohde M."/>
            <person name="Galperin M.Y."/>
            <person name="Jogler C."/>
        </authorList>
    </citation>
    <scope>NUCLEOTIDE SEQUENCE [LARGE SCALE GENOMIC DNA]</scope>
    <source>
        <strain evidence="8 9">Pla52n</strain>
    </source>
</reference>